<gene>
    <name evidence="6" type="ORF">SAMN04488092_10118</name>
</gene>
<proteinExistence type="predicted"/>
<dbReference type="Pfam" id="PF13379">
    <property type="entry name" value="NMT1_2"/>
    <property type="match status" value="1"/>
</dbReference>
<name>A0A1H8YRY6_9RHOB</name>
<dbReference type="STRING" id="657014.SAMN04488092_10118"/>
<keyword evidence="5" id="KW-0472">Membrane</keyword>
<dbReference type="Gene3D" id="3.40.190.10">
    <property type="entry name" value="Periplasmic binding protein-like II"/>
    <property type="match status" value="2"/>
</dbReference>
<organism evidence="6 7">
    <name type="scientific">Thalassovita taeanensis</name>
    <dbReference type="NCBI Taxonomy" id="657014"/>
    <lineage>
        <taxon>Bacteria</taxon>
        <taxon>Pseudomonadati</taxon>
        <taxon>Pseudomonadota</taxon>
        <taxon>Alphaproteobacteria</taxon>
        <taxon>Rhodobacterales</taxon>
        <taxon>Roseobacteraceae</taxon>
        <taxon>Thalassovita</taxon>
    </lineage>
</organism>
<keyword evidence="6" id="KW-0067">ATP-binding</keyword>
<comment type="subcellular location">
    <subcellularLocation>
        <location evidence="1">Endomembrane system</location>
    </subcellularLocation>
</comment>
<evidence type="ECO:0000256" key="1">
    <source>
        <dbReference type="ARBA" id="ARBA00004308"/>
    </source>
</evidence>
<reference evidence="6 7" key="1">
    <citation type="submission" date="2016-10" db="EMBL/GenBank/DDBJ databases">
        <authorList>
            <person name="de Groot N.N."/>
        </authorList>
    </citation>
    <scope>NUCLEOTIDE SEQUENCE [LARGE SCALE GENOMIC DNA]</scope>
    <source>
        <strain evidence="6 7">DSM 22007</strain>
    </source>
</reference>
<dbReference type="GO" id="GO:0005524">
    <property type="term" value="F:ATP binding"/>
    <property type="evidence" value="ECO:0007669"/>
    <property type="project" value="UniProtKB-KW"/>
</dbReference>
<dbReference type="InterPro" id="IPR044527">
    <property type="entry name" value="NrtA/CpmA_ABC-bd_dom"/>
</dbReference>
<keyword evidence="2" id="KW-0813">Transport</keyword>
<accession>A0A1H8YRY6</accession>
<dbReference type="EMBL" id="FOEP01000001">
    <property type="protein sequence ID" value="SEP54889.1"/>
    <property type="molecule type" value="Genomic_DNA"/>
</dbReference>
<dbReference type="OrthoDB" id="570524at2"/>
<keyword evidence="7" id="KW-1185">Reference proteome</keyword>
<dbReference type="RefSeq" id="WP_090266464.1">
    <property type="nucleotide sequence ID" value="NZ_FOEP01000001.1"/>
</dbReference>
<dbReference type="SUPFAM" id="SSF53850">
    <property type="entry name" value="Periplasmic binding protein-like II"/>
    <property type="match status" value="1"/>
</dbReference>
<keyword evidence="3" id="KW-1003">Cell membrane</keyword>
<dbReference type="CDD" id="cd13553">
    <property type="entry name" value="PBP2_NrtA_CpmA_like"/>
    <property type="match status" value="1"/>
</dbReference>
<protein>
    <submittedName>
        <fullName evidence="6">NitT/TauT family transport system ATP-binding protein</fullName>
    </submittedName>
</protein>
<dbReference type="PANTHER" id="PTHR30024">
    <property type="entry name" value="ALIPHATIC SULFONATES-BINDING PROTEIN-RELATED"/>
    <property type="match status" value="1"/>
</dbReference>
<keyword evidence="4" id="KW-0997">Cell inner membrane</keyword>
<evidence type="ECO:0000256" key="4">
    <source>
        <dbReference type="ARBA" id="ARBA00022519"/>
    </source>
</evidence>
<evidence type="ECO:0000256" key="5">
    <source>
        <dbReference type="ARBA" id="ARBA00023136"/>
    </source>
</evidence>
<keyword evidence="6" id="KW-0547">Nucleotide-binding</keyword>
<dbReference type="GO" id="GO:0012505">
    <property type="term" value="C:endomembrane system"/>
    <property type="evidence" value="ECO:0007669"/>
    <property type="project" value="UniProtKB-SubCell"/>
</dbReference>
<evidence type="ECO:0000313" key="7">
    <source>
        <dbReference type="Proteomes" id="UP000198634"/>
    </source>
</evidence>
<dbReference type="PANTHER" id="PTHR30024:SF43">
    <property type="entry name" value="BLL4572 PROTEIN"/>
    <property type="match status" value="1"/>
</dbReference>
<dbReference type="Proteomes" id="UP000198634">
    <property type="component" value="Unassembled WGS sequence"/>
</dbReference>
<evidence type="ECO:0000256" key="3">
    <source>
        <dbReference type="ARBA" id="ARBA00022475"/>
    </source>
</evidence>
<sequence length="391" mass="41718">MNVTLNAGFIALVDAAPLIIAHELGFAEEEGLDLNLRKAPSWSTLRDLLALGQIEAAHMLAPTPVAMALGLGGMTTRLDALSVLSVNGTVIGVSPALAATLRRQGFGFDFADAGAAGRALIATGQRLRIGVPFPFSMHAELLYYWLSSLGLPAPQALDIRTVPPPLMAQAMAAGEIDAFCVGEPWGSIAVETEVGELLLPGAAIWGFAPEKVLAVRHDWAEADPDLTGRLMRAVWRAGRWLGSPGNSTTASEILSRPAYLGVPPEVIDRALSGRLVISPRGEQRLVPHFLEFYSGAATFPWKSQAAWIGAQIAARMGLDRADAVNRARAVFRSDLYRLNLAKTTADLPGASEKLEGSLSRETAVSSDSGKLFLMPDRFFDGRIFDPSLPQG</sequence>
<evidence type="ECO:0000313" key="6">
    <source>
        <dbReference type="EMBL" id="SEP54889.1"/>
    </source>
</evidence>
<evidence type="ECO:0000256" key="2">
    <source>
        <dbReference type="ARBA" id="ARBA00022448"/>
    </source>
</evidence>
<dbReference type="AlphaFoldDB" id="A0A1H8YRY6"/>